<dbReference type="NCBIfam" id="NF003994">
    <property type="entry name" value="PRK05472.2-3"/>
    <property type="match status" value="1"/>
</dbReference>
<comment type="similarity">
    <text evidence="6">Belongs to the transcriptional regulatory Rex family.</text>
</comment>
<dbReference type="InterPro" id="IPR003781">
    <property type="entry name" value="CoA-bd"/>
</dbReference>
<dbReference type="HAMAP" id="MF_01131">
    <property type="entry name" value="Rex"/>
    <property type="match status" value="1"/>
</dbReference>
<dbReference type="PANTHER" id="PTHR35786:SF1">
    <property type="entry name" value="REDOX-SENSING TRANSCRIPTIONAL REPRESSOR REX 1"/>
    <property type="match status" value="1"/>
</dbReference>
<dbReference type="GO" id="GO:0045892">
    <property type="term" value="P:negative regulation of DNA-templated transcription"/>
    <property type="evidence" value="ECO:0007669"/>
    <property type="project" value="InterPro"/>
</dbReference>
<accession>A0AA48GSB8</accession>
<keyword evidence="1 6" id="KW-0963">Cytoplasm</keyword>
<organism evidence="8 9">
    <name type="scientific">Mesoterricola silvestris</name>
    <dbReference type="NCBI Taxonomy" id="2927979"/>
    <lineage>
        <taxon>Bacteria</taxon>
        <taxon>Pseudomonadati</taxon>
        <taxon>Acidobacteriota</taxon>
        <taxon>Holophagae</taxon>
        <taxon>Holophagales</taxon>
        <taxon>Holophagaceae</taxon>
        <taxon>Mesoterricola</taxon>
    </lineage>
</organism>
<dbReference type="Pfam" id="PF06971">
    <property type="entry name" value="Put_DNA-bind_N"/>
    <property type="match status" value="1"/>
</dbReference>
<reference evidence="9" key="1">
    <citation type="journal article" date="2023" name="Int. J. Syst. Evol. Microbiol.">
        <title>Mesoterricola silvestris gen. nov., sp. nov., Mesoterricola sediminis sp. nov., Geothrix oryzae sp. nov., Geothrix edaphica sp. nov., Geothrix rubra sp. nov., and Geothrix limicola sp. nov., six novel members of Acidobacteriota isolated from soils.</title>
        <authorList>
            <person name="Itoh H."/>
            <person name="Sugisawa Y."/>
            <person name="Mise K."/>
            <person name="Xu Z."/>
            <person name="Kuniyasu M."/>
            <person name="Ushijima N."/>
            <person name="Kawano K."/>
            <person name="Kobayashi E."/>
            <person name="Shiratori Y."/>
            <person name="Masuda Y."/>
            <person name="Senoo K."/>
        </authorList>
    </citation>
    <scope>NUCLEOTIDE SEQUENCE [LARGE SCALE GENOMIC DNA]</scope>
    <source>
        <strain evidence="9">W79</strain>
    </source>
</reference>
<dbReference type="SUPFAM" id="SSF51735">
    <property type="entry name" value="NAD(P)-binding Rossmann-fold domains"/>
    <property type="match status" value="1"/>
</dbReference>
<dbReference type="InterPro" id="IPR009718">
    <property type="entry name" value="Rex_DNA-bd_C_dom"/>
</dbReference>
<dbReference type="AlphaFoldDB" id="A0AA48GSB8"/>
<evidence type="ECO:0000256" key="3">
    <source>
        <dbReference type="ARBA" id="ARBA00023015"/>
    </source>
</evidence>
<evidence type="ECO:0000313" key="8">
    <source>
        <dbReference type="EMBL" id="BDU73097.1"/>
    </source>
</evidence>
<dbReference type="InterPro" id="IPR022876">
    <property type="entry name" value="Tscrpt_rep_Rex"/>
</dbReference>
<comment type="subunit">
    <text evidence="6">Homodimer.</text>
</comment>
<name>A0AA48GSB8_9BACT</name>
<dbReference type="KEGG" id="msil:METEAL_22710"/>
<keyword evidence="5 6" id="KW-0804">Transcription</keyword>
<evidence type="ECO:0000256" key="4">
    <source>
        <dbReference type="ARBA" id="ARBA00023125"/>
    </source>
</evidence>
<dbReference type="GO" id="GO:0051775">
    <property type="term" value="P:response to redox state"/>
    <property type="evidence" value="ECO:0007669"/>
    <property type="project" value="InterPro"/>
</dbReference>
<dbReference type="InterPro" id="IPR036291">
    <property type="entry name" value="NAD(P)-bd_dom_sf"/>
</dbReference>
<dbReference type="Gene3D" id="1.10.10.10">
    <property type="entry name" value="Winged helix-like DNA-binding domain superfamily/Winged helix DNA-binding domain"/>
    <property type="match status" value="1"/>
</dbReference>
<comment type="function">
    <text evidence="6">Modulates transcription in response to changes in cellular NADH/NAD(+) redox state.</text>
</comment>
<feature type="binding site" evidence="6">
    <location>
        <begin position="90"/>
        <end position="95"/>
    </location>
    <ligand>
        <name>NAD(+)</name>
        <dbReference type="ChEBI" id="CHEBI:57540"/>
    </ligand>
</feature>
<dbReference type="InterPro" id="IPR036390">
    <property type="entry name" value="WH_DNA-bd_sf"/>
</dbReference>
<evidence type="ECO:0000256" key="2">
    <source>
        <dbReference type="ARBA" id="ARBA00022491"/>
    </source>
</evidence>
<dbReference type="PANTHER" id="PTHR35786">
    <property type="entry name" value="REDOX-SENSING TRANSCRIPTIONAL REPRESSOR REX"/>
    <property type="match status" value="1"/>
</dbReference>
<evidence type="ECO:0000313" key="9">
    <source>
        <dbReference type="Proteomes" id="UP001238179"/>
    </source>
</evidence>
<keyword evidence="9" id="KW-1185">Reference proteome</keyword>
<dbReference type="GO" id="GO:0005737">
    <property type="term" value="C:cytoplasm"/>
    <property type="evidence" value="ECO:0007669"/>
    <property type="project" value="UniProtKB-SubCell"/>
</dbReference>
<keyword evidence="3 6" id="KW-0805">Transcription regulation</keyword>
<evidence type="ECO:0000259" key="7">
    <source>
        <dbReference type="SMART" id="SM00881"/>
    </source>
</evidence>
<dbReference type="Gene3D" id="3.40.50.720">
    <property type="entry name" value="NAD(P)-binding Rossmann-like Domain"/>
    <property type="match status" value="1"/>
</dbReference>
<evidence type="ECO:0000256" key="5">
    <source>
        <dbReference type="ARBA" id="ARBA00023163"/>
    </source>
</evidence>
<dbReference type="GO" id="GO:0003700">
    <property type="term" value="F:DNA-binding transcription factor activity"/>
    <property type="evidence" value="ECO:0007669"/>
    <property type="project" value="UniProtKB-UniRule"/>
</dbReference>
<feature type="domain" description="CoA-binding" evidence="7">
    <location>
        <begin position="79"/>
        <end position="180"/>
    </location>
</feature>
<dbReference type="GO" id="GO:0003677">
    <property type="term" value="F:DNA binding"/>
    <property type="evidence" value="ECO:0007669"/>
    <property type="project" value="UniProtKB-UniRule"/>
</dbReference>
<dbReference type="InterPro" id="IPR036388">
    <property type="entry name" value="WH-like_DNA-bd_sf"/>
</dbReference>
<dbReference type="SMART" id="SM00881">
    <property type="entry name" value="CoA_binding"/>
    <property type="match status" value="1"/>
</dbReference>
<dbReference type="SUPFAM" id="SSF46785">
    <property type="entry name" value="Winged helix' DNA-binding domain"/>
    <property type="match status" value="1"/>
</dbReference>
<evidence type="ECO:0000256" key="1">
    <source>
        <dbReference type="ARBA" id="ARBA00022490"/>
    </source>
</evidence>
<keyword evidence="4 6" id="KW-0238">DNA-binding</keyword>
<comment type="subcellular location">
    <subcellularLocation>
        <location evidence="6">Cytoplasm</location>
    </subcellularLocation>
</comment>
<dbReference type="Proteomes" id="UP001238179">
    <property type="component" value="Chromosome"/>
</dbReference>
<proteinExistence type="inferred from homology"/>
<dbReference type="NCBIfam" id="NF003996">
    <property type="entry name" value="PRK05472.2-5"/>
    <property type="match status" value="1"/>
</dbReference>
<keyword evidence="2 6" id="KW-0678">Repressor</keyword>
<dbReference type="Pfam" id="PF02629">
    <property type="entry name" value="CoA_binding"/>
    <property type="match status" value="1"/>
</dbReference>
<keyword evidence="6" id="KW-0520">NAD</keyword>
<protein>
    <recommendedName>
        <fullName evidence="6">Redox-sensing transcriptional repressor Rex</fullName>
    </recommendedName>
</protein>
<dbReference type="NCBIfam" id="NF003995">
    <property type="entry name" value="PRK05472.2-4"/>
    <property type="match status" value="1"/>
</dbReference>
<feature type="DNA-binding region" description="H-T-H motif" evidence="6">
    <location>
        <begin position="16"/>
        <end position="55"/>
    </location>
</feature>
<dbReference type="EMBL" id="AP027080">
    <property type="protein sequence ID" value="BDU73097.1"/>
    <property type="molecule type" value="Genomic_DNA"/>
</dbReference>
<dbReference type="RefSeq" id="WP_316411740.1">
    <property type="nucleotide sequence ID" value="NZ_AP027080.1"/>
</dbReference>
<gene>
    <name evidence="8" type="primary">rex_3</name>
    <name evidence="6" type="synonym">rex</name>
    <name evidence="8" type="ORF">METEAL_22710</name>
</gene>
<sequence length="213" mass="23158">MAASAVPTPTLRRLPKYYHYLKRIQGEGQEIISATQMAEDLGIHHTQVRKDLAATGSQGKPKVGHRVADLLASIETFLNWNSASDACLVGAGNLGSALLGYPGFDKAGIRITAAFDAHPSKVGKKIHGVPVYPVDKLEEVIRRLHITIGILTIPADRAQHVAEVMVQGGIRAMWNFAPITLDVPEDIIVENVELYASLAIFSRKLSERGTFRG</sequence>
<evidence type="ECO:0000256" key="6">
    <source>
        <dbReference type="HAMAP-Rule" id="MF_01131"/>
    </source>
</evidence>